<dbReference type="RefSeq" id="WP_353302806.1">
    <property type="nucleotide sequence ID" value="NZ_BAABWN010000006.1"/>
</dbReference>
<evidence type="ECO:0000259" key="3">
    <source>
        <dbReference type="Pfam" id="PF16884"/>
    </source>
</evidence>
<feature type="domain" description="Oxidoreductase N-terminal" evidence="3">
    <location>
        <begin position="5"/>
        <end position="108"/>
    </location>
</feature>
<feature type="domain" description="Alcohol dehydrogenase-like C-terminal" evidence="2">
    <location>
        <begin position="158"/>
        <end position="290"/>
    </location>
</feature>
<comment type="caution">
    <text evidence="4">The sequence shown here is derived from an EMBL/GenBank/DDBJ whole genome shotgun (WGS) entry which is preliminary data.</text>
</comment>
<evidence type="ECO:0000313" key="4">
    <source>
        <dbReference type="EMBL" id="GAA6168137.1"/>
    </source>
</evidence>
<dbReference type="SUPFAM" id="SSF51735">
    <property type="entry name" value="NAD(P)-binding Rossmann-fold domains"/>
    <property type="match status" value="1"/>
</dbReference>
<organism evidence="4 5">
    <name type="scientific">Sessilibacter corallicola</name>
    <dbReference type="NCBI Taxonomy" id="2904075"/>
    <lineage>
        <taxon>Bacteria</taxon>
        <taxon>Pseudomonadati</taxon>
        <taxon>Pseudomonadota</taxon>
        <taxon>Gammaproteobacteria</taxon>
        <taxon>Cellvibrionales</taxon>
        <taxon>Cellvibrionaceae</taxon>
        <taxon>Sessilibacter</taxon>
    </lineage>
</organism>
<dbReference type="Proteomes" id="UP001465153">
    <property type="component" value="Unassembled WGS sequence"/>
</dbReference>
<dbReference type="Gene3D" id="3.40.50.720">
    <property type="entry name" value="NAD(P)-binding Rossmann-like Domain"/>
    <property type="match status" value="1"/>
</dbReference>
<dbReference type="PANTHER" id="PTHR43205:SF7">
    <property type="entry name" value="PROSTAGLANDIN REDUCTASE 1"/>
    <property type="match status" value="1"/>
</dbReference>
<dbReference type="EMBL" id="BAABWN010000006">
    <property type="protein sequence ID" value="GAA6168137.1"/>
    <property type="molecule type" value="Genomic_DNA"/>
</dbReference>
<name>A0ABQ0A962_9GAMM</name>
<reference evidence="4 5" key="1">
    <citation type="submission" date="2024-04" db="EMBL/GenBank/DDBJ databases">
        <title>Draft genome sequence of Sessilibacter corallicola NBRC 116591.</title>
        <authorList>
            <person name="Miyakawa T."/>
            <person name="Kusuya Y."/>
            <person name="Miura T."/>
        </authorList>
    </citation>
    <scope>NUCLEOTIDE SEQUENCE [LARGE SCALE GENOMIC DNA]</scope>
    <source>
        <strain evidence="4 5">KU-00831-HH</strain>
    </source>
</reference>
<dbReference type="InterPro" id="IPR045010">
    <property type="entry name" value="MDR_fam"/>
</dbReference>
<dbReference type="Gene3D" id="3.90.180.10">
    <property type="entry name" value="Medium-chain alcohol dehydrogenases, catalytic domain"/>
    <property type="match status" value="1"/>
</dbReference>
<dbReference type="CDD" id="cd05288">
    <property type="entry name" value="PGDH"/>
    <property type="match status" value="1"/>
</dbReference>
<dbReference type="InterPro" id="IPR013149">
    <property type="entry name" value="ADH-like_C"/>
</dbReference>
<sequence length="338" mass="37546">MKINKNIRLDRYPEGSPTSDIFSISNNKVSDISDGQYLIKNLFIAIDPALVGRLRNENNYAEQVQIGEVMHAYCVGEVIESKNSAFSKGQKVYGQFGMQEYKISDENTVCFPVKDIPKLSYYLGVLGTTGATAYFALNEICQPKKDECLVVSSAASSVGSIAGQLGKIHGCRTIGIVSTEEKAKWAKKEYGYDEVISYRNKSICEIEHDISLACQTGVDMYFDNTSGNISEALLNLYNDHARIAVVGRMGLSHLNDTTQDMGRRDNSIILSKRIKKQGFVVLDYIQRFTESAHELHSLISKGELIIKEDILEGVENLPTAFMNVVQGKNQGKQIVKLC</sequence>
<protein>
    <submittedName>
        <fullName evidence="4">NADP-dependent oxidoreductase</fullName>
    </submittedName>
</protein>
<gene>
    <name evidence="4" type="ORF">NBRC116591_19480</name>
</gene>
<evidence type="ECO:0000259" key="2">
    <source>
        <dbReference type="Pfam" id="PF00107"/>
    </source>
</evidence>
<dbReference type="InterPro" id="IPR041694">
    <property type="entry name" value="ADH_N_2"/>
</dbReference>
<keyword evidence="5" id="KW-1185">Reference proteome</keyword>
<dbReference type="InterPro" id="IPR011032">
    <property type="entry name" value="GroES-like_sf"/>
</dbReference>
<dbReference type="PANTHER" id="PTHR43205">
    <property type="entry name" value="PROSTAGLANDIN REDUCTASE"/>
    <property type="match status" value="1"/>
</dbReference>
<keyword evidence="1" id="KW-0560">Oxidoreductase</keyword>
<accession>A0ABQ0A962</accession>
<dbReference type="InterPro" id="IPR036291">
    <property type="entry name" value="NAD(P)-bd_dom_sf"/>
</dbReference>
<evidence type="ECO:0000313" key="5">
    <source>
        <dbReference type="Proteomes" id="UP001465153"/>
    </source>
</evidence>
<dbReference type="Pfam" id="PF00107">
    <property type="entry name" value="ADH_zinc_N"/>
    <property type="match status" value="1"/>
</dbReference>
<dbReference type="SUPFAM" id="SSF50129">
    <property type="entry name" value="GroES-like"/>
    <property type="match status" value="1"/>
</dbReference>
<proteinExistence type="predicted"/>
<dbReference type="Pfam" id="PF16884">
    <property type="entry name" value="ADH_N_2"/>
    <property type="match status" value="1"/>
</dbReference>
<evidence type="ECO:0000256" key="1">
    <source>
        <dbReference type="ARBA" id="ARBA00023002"/>
    </source>
</evidence>